<evidence type="ECO:0000313" key="2">
    <source>
        <dbReference type="EMBL" id="KAJ4387582.1"/>
    </source>
</evidence>
<dbReference type="Proteomes" id="UP001140453">
    <property type="component" value="Unassembled WGS sequence"/>
</dbReference>
<organism evidence="2 3">
    <name type="scientific">Gnomoniopsis smithogilvyi</name>
    <dbReference type="NCBI Taxonomy" id="1191159"/>
    <lineage>
        <taxon>Eukaryota</taxon>
        <taxon>Fungi</taxon>
        <taxon>Dikarya</taxon>
        <taxon>Ascomycota</taxon>
        <taxon>Pezizomycotina</taxon>
        <taxon>Sordariomycetes</taxon>
        <taxon>Sordariomycetidae</taxon>
        <taxon>Diaporthales</taxon>
        <taxon>Gnomoniaceae</taxon>
        <taxon>Gnomoniopsis</taxon>
    </lineage>
</organism>
<proteinExistence type="predicted"/>
<name>A0A9W8YPU9_9PEZI</name>
<accession>A0A9W8YPU9</accession>
<dbReference type="AlphaFoldDB" id="A0A9W8YPU9"/>
<evidence type="ECO:0000259" key="1">
    <source>
        <dbReference type="Pfam" id="PF20150"/>
    </source>
</evidence>
<dbReference type="OrthoDB" id="3561261at2759"/>
<reference evidence="2" key="1">
    <citation type="submission" date="2022-10" db="EMBL/GenBank/DDBJ databases">
        <title>Tapping the CABI collections for fungal endophytes: first genome assemblies for Collariella, Neodidymelliopsis, Ascochyta clinopodiicola, Didymella pomorum, Didymosphaeria variabile, Neocosmospora piperis and Neocucurbitaria cava.</title>
        <authorList>
            <person name="Hill R."/>
        </authorList>
    </citation>
    <scope>NUCLEOTIDE SEQUENCE</scope>
    <source>
        <strain evidence="2">IMI 355082</strain>
    </source>
</reference>
<gene>
    <name evidence="2" type="ORF">N0V93_008177</name>
</gene>
<sequence length="286" mass="34195">MHRQAQPVSQGSLFCLPLELRRMVYSLLIPLPKKLRPYGRYRRPTCGYGPKQWGVYFDNFRRTIRPPVLTQVCFETRTYMLEIGSFIFTKPINDGGLWWNHEQDSLEFTKDFHVRLEQYVFEDLGGLQHVRKLSFDAYQSIHLAYNAQYTSVSEVEKPVRERDINAVKLCFLARNDDDEDENWLTRCFPQATYFEIDVTNPIIIFDLEQDREEEVKHNLAELAEFWFKYSRSVSRCGLYEPFYPRMTETYGSSLEYFTKPGRKESDNPEDWVMHDAWEFPREQDPW</sequence>
<dbReference type="InterPro" id="IPR045518">
    <property type="entry name" value="2EXR"/>
</dbReference>
<keyword evidence="3" id="KW-1185">Reference proteome</keyword>
<evidence type="ECO:0000313" key="3">
    <source>
        <dbReference type="Proteomes" id="UP001140453"/>
    </source>
</evidence>
<dbReference type="EMBL" id="JAPEVB010000005">
    <property type="protein sequence ID" value="KAJ4387582.1"/>
    <property type="molecule type" value="Genomic_DNA"/>
</dbReference>
<comment type="caution">
    <text evidence="2">The sequence shown here is derived from an EMBL/GenBank/DDBJ whole genome shotgun (WGS) entry which is preliminary data.</text>
</comment>
<dbReference type="Pfam" id="PF20150">
    <property type="entry name" value="2EXR"/>
    <property type="match status" value="1"/>
</dbReference>
<protein>
    <recommendedName>
        <fullName evidence="1">2EXR domain-containing protein</fullName>
    </recommendedName>
</protein>
<feature type="domain" description="2EXR" evidence="1">
    <location>
        <begin position="16"/>
        <end position="106"/>
    </location>
</feature>